<evidence type="ECO:0000313" key="6">
    <source>
        <dbReference type="Proteomes" id="UP000198896"/>
    </source>
</evidence>
<dbReference type="RefSeq" id="WP_093913730.1">
    <property type="nucleotide sequence ID" value="NZ_FONL01000010.1"/>
</dbReference>
<sequence length="256" mass="28300">MVMCSQGTGQNGKGDDLLLQYRLKAEDAPVLRLLDGIIVQGLEAGASDIHLEPGTERNRVRYRIDGVLQQAQRIPMERHAALISCVKLMAGMDIAEKRKSQDGRSQIAHSGQKIDLRISSLPTIQGEKIVIRVLDSEANQLRLEDMGFSGENMVLYRTMYKASYGLVLITGPTGSGKTTTLYATLKELNQPERNIITVEDPIEYRMEGVNQVAVNTKTGMTFANGLRSILRQDNGSSIPIQYMGRLSNRTAKCCID</sequence>
<dbReference type="GO" id="GO:0016887">
    <property type="term" value="F:ATP hydrolysis activity"/>
    <property type="evidence" value="ECO:0007669"/>
    <property type="project" value="TreeGrafter"/>
</dbReference>
<dbReference type="GO" id="GO:0005524">
    <property type="term" value="F:ATP binding"/>
    <property type="evidence" value="ECO:0007669"/>
    <property type="project" value="UniProtKB-KW"/>
</dbReference>
<dbReference type="Pfam" id="PF00437">
    <property type="entry name" value="T2SSE"/>
    <property type="match status" value="1"/>
</dbReference>
<keyword evidence="6" id="KW-1185">Reference proteome</keyword>
<dbReference type="STRING" id="1123323.SAMN05216245_11072"/>
<evidence type="ECO:0000313" key="5">
    <source>
        <dbReference type="EMBL" id="SFE61686.1"/>
    </source>
</evidence>
<gene>
    <name evidence="5" type="ORF">SAMN05216245_11072</name>
</gene>
<dbReference type="PANTHER" id="PTHR30258">
    <property type="entry name" value="TYPE II SECRETION SYSTEM PROTEIN GSPE-RELATED"/>
    <property type="match status" value="1"/>
</dbReference>
<feature type="domain" description="Bacterial type II secretion system protein E" evidence="4">
    <location>
        <begin position="25"/>
        <end position="233"/>
    </location>
</feature>
<keyword evidence="2" id="KW-0547">Nucleotide-binding</keyword>
<protein>
    <submittedName>
        <fullName evidence="5">Type IV pilus assembly protein PilB</fullName>
    </submittedName>
</protein>
<accession>A0A1I2BZS2</accession>
<dbReference type="GO" id="GO:0005886">
    <property type="term" value="C:plasma membrane"/>
    <property type="evidence" value="ECO:0007669"/>
    <property type="project" value="TreeGrafter"/>
</dbReference>
<dbReference type="PANTHER" id="PTHR30258:SF3">
    <property type="entry name" value="SLL1921 PROTEIN"/>
    <property type="match status" value="1"/>
</dbReference>
<keyword evidence="3" id="KW-0067">ATP-binding</keyword>
<comment type="similarity">
    <text evidence="1">Belongs to the GSP E family.</text>
</comment>
<evidence type="ECO:0000259" key="4">
    <source>
        <dbReference type="Pfam" id="PF00437"/>
    </source>
</evidence>
<dbReference type="OrthoDB" id="9808272at2"/>
<dbReference type="InterPro" id="IPR027417">
    <property type="entry name" value="P-loop_NTPase"/>
</dbReference>
<name>A0A1I2BZS2_9FIRM</name>
<dbReference type="Gene3D" id="3.30.450.90">
    <property type="match status" value="1"/>
</dbReference>
<dbReference type="SUPFAM" id="SSF52540">
    <property type="entry name" value="P-loop containing nucleoside triphosphate hydrolases"/>
    <property type="match status" value="1"/>
</dbReference>
<evidence type="ECO:0000256" key="3">
    <source>
        <dbReference type="ARBA" id="ARBA00022840"/>
    </source>
</evidence>
<evidence type="ECO:0000256" key="2">
    <source>
        <dbReference type="ARBA" id="ARBA00022741"/>
    </source>
</evidence>
<reference evidence="5 6" key="1">
    <citation type="submission" date="2016-10" db="EMBL/GenBank/DDBJ databases">
        <authorList>
            <person name="de Groot N.N."/>
        </authorList>
    </citation>
    <scope>NUCLEOTIDE SEQUENCE [LARGE SCALE GENOMIC DNA]</scope>
    <source>
        <strain evidence="5 6">DSM 9236</strain>
    </source>
</reference>
<dbReference type="EMBL" id="FONL01000010">
    <property type="protein sequence ID" value="SFE61686.1"/>
    <property type="molecule type" value="Genomic_DNA"/>
</dbReference>
<dbReference type="Proteomes" id="UP000198896">
    <property type="component" value="Unassembled WGS sequence"/>
</dbReference>
<proteinExistence type="inferred from homology"/>
<evidence type="ECO:0000256" key="1">
    <source>
        <dbReference type="ARBA" id="ARBA00006611"/>
    </source>
</evidence>
<dbReference type="Gene3D" id="3.40.50.300">
    <property type="entry name" value="P-loop containing nucleotide triphosphate hydrolases"/>
    <property type="match status" value="1"/>
</dbReference>
<dbReference type="InterPro" id="IPR001482">
    <property type="entry name" value="T2SS/T4SS_dom"/>
</dbReference>
<organism evidence="5 6">
    <name type="scientific">Succiniclasticum ruminis DSM 9236</name>
    <dbReference type="NCBI Taxonomy" id="1123323"/>
    <lineage>
        <taxon>Bacteria</taxon>
        <taxon>Bacillati</taxon>
        <taxon>Bacillota</taxon>
        <taxon>Negativicutes</taxon>
        <taxon>Acidaminococcales</taxon>
        <taxon>Acidaminococcaceae</taxon>
        <taxon>Succiniclasticum</taxon>
    </lineage>
</organism>
<dbReference type="AlphaFoldDB" id="A0A1I2BZS2"/>